<organism evidence="1">
    <name type="scientific">Anguilla anguilla</name>
    <name type="common">European freshwater eel</name>
    <name type="synonym">Muraena anguilla</name>
    <dbReference type="NCBI Taxonomy" id="7936"/>
    <lineage>
        <taxon>Eukaryota</taxon>
        <taxon>Metazoa</taxon>
        <taxon>Chordata</taxon>
        <taxon>Craniata</taxon>
        <taxon>Vertebrata</taxon>
        <taxon>Euteleostomi</taxon>
        <taxon>Actinopterygii</taxon>
        <taxon>Neopterygii</taxon>
        <taxon>Teleostei</taxon>
        <taxon>Anguilliformes</taxon>
        <taxon>Anguillidae</taxon>
        <taxon>Anguilla</taxon>
    </lineage>
</organism>
<dbReference type="EMBL" id="GBXM01077664">
    <property type="protein sequence ID" value="JAH30913.1"/>
    <property type="molecule type" value="Transcribed_RNA"/>
</dbReference>
<proteinExistence type="predicted"/>
<dbReference type="AlphaFoldDB" id="A0A0E9RRG6"/>
<protein>
    <submittedName>
        <fullName evidence="1">Uncharacterized protein</fullName>
    </submittedName>
</protein>
<reference evidence="1" key="2">
    <citation type="journal article" date="2015" name="Fish Shellfish Immunol.">
        <title>Early steps in the European eel (Anguilla anguilla)-Vibrio vulnificus interaction in the gills: Role of the RtxA13 toxin.</title>
        <authorList>
            <person name="Callol A."/>
            <person name="Pajuelo D."/>
            <person name="Ebbesson L."/>
            <person name="Teles M."/>
            <person name="MacKenzie S."/>
            <person name="Amaro C."/>
        </authorList>
    </citation>
    <scope>NUCLEOTIDE SEQUENCE</scope>
</reference>
<name>A0A0E9RRG6_ANGAN</name>
<accession>A0A0E9RRG6</accession>
<evidence type="ECO:0000313" key="1">
    <source>
        <dbReference type="EMBL" id="JAH30913.1"/>
    </source>
</evidence>
<sequence length="43" mass="4641">MQQVVGLVWTASVAVNRCTFCIMISGPLLSHRCSESCITPSLT</sequence>
<reference evidence="1" key="1">
    <citation type="submission" date="2014-11" db="EMBL/GenBank/DDBJ databases">
        <authorList>
            <person name="Amaro Gonzalez C."/>
        </authorList>
    </citation>
    <scope>NUCLEOTIDE SEQUENCE</scope>
</reference>